<dbReference type="OrthoDB" id="7064077at2"/>
<dbReference type="EMBL" id="FUKI01000128">
    <property type="protein sequence ID" value="SJM94263.1"/>
    <property type="molecule type" value="Genomic_DNA"/>
</dbReference>
<dbReference type="Proteomes" id="UP000195667">
    <property type="component" value="Unassembled WGS sequence"/>
</dbReference>
<evidence type="ECO:0008006" key="3">
    <source>
        <dbReference type="Google" id="ProtNLM"/>
    </source>
</evidence>
<name>A0A1R4HDG5_9GAMM</name>
<reference evidence="2" key="1">
    <citation type="submission" date="2017-02" db="EMBL/GenBank/DDBJ databases">
        <authorList>
            <person name="Daims H."/>
        </authorList>
    </citation>
    <scope>NUCLEOTIDE SEQUENCE [LARGE SCALE GENOMIC DNA]</scope>
</reference>
<dbReference type="AlphaFoldDB" id="A0A1R4HDG5"/>
<evidence type="ECO:0000313" key="2">
    <source>
        <dbReference type="Proteomes" id="UP000195667"/>
    </source>
</evidence>
<accession>A0A1R4HDG5</accession>
<evidence type="ECO:0000313" key="1">
    <source>
        <dbReference type="EMBL" id="SJM94263.1"/>
    </source>
</evidence>
<protein>
    <recommendedName>
        <fullName evidence="3">YdhG-like domain-containing protein</fullName>
    </recommendedName>
</protein>
<dbReference type="RefSeq" id="WP_087144227.1">
    <property type="nucleotide sequence ID" value="NZ_FUKI01000128.1"/>
</dbReference>
<dbReference type="SUPFAM" id="SSF159888">
    <property type="entry name" value="YdhG-like"/>
    <property type="match status" value="1"/>
</dbReference>
<sequence length="108" mass="12395">MQFDIDMKSEHKELFISARKLLIEYYKLKENKKDRITAYSDAKSGICHMRTMRHGIDIGFLKGVSMGDKYGLLTGTGKVMRVLSLNTLDVDCVKYYIDQAIKINAEKP</sequence>
<proteinExistence type="predicted"/>
<organism evidence="1 2">
    <name type="scientific">Crenothrix polyspora</name>
    <dbReference type="NCBI Taxonomy" id="360316"/>
    <lineage>
        <taxon>Bacteria</taxon>
        <taxon>Pseudomonadati</taxon>
        <taxon>Pseudomonadota</taxon>
        <taxon>Gammaproteobacteria</taxon>
        <taxon>Methylococcales</taxon>
        <taxon>Crenotrichaceae</taxon>
        <taxon>Crenothrix</taxon>
    </lineage>
</organism>
<gene>
    <name evidence="1" type="ORF">CRENPOLYSF1_510016</name>
</gene>
<keyword evidence="2" id="KW-1185">Reference proteome</keyword>